<dbReference type="EMBL" id="QGDJ01000009">
    <property type="protein sequence ID" value="PWJ16267.1"/>
    <property type="molecule type" value="Genomic_DNA"/>
</dbReference>
<feature type="non-terminal residue" evidence="8">
    <location>
        <position position="1"/>
    </location>
</feature>
<dbReference type="EMBL" id="QGDJ01000024">
    <property type="protein sequence ID" value="PWJ10357.1"/>
    <property type="molecule type" value="Genomic_DNA"/>
</dbReference>
<evidence type="ECO:0000313" key="2">
    <source>
        <dbReference type="EMBL" id="PWJ14378.1"/>
    </source>
</evidence>
<dbReference type="EMBL" id="UETC01000024">
    <property type="protein sequence ID" value="SSA51757.1"/>
    <property type="molecule type" value="Genomic_DNA"/>
</dbReference>
<evidence type="ECO:0000313" key="1">
    <source>
        <dbReference type="EMBL" id="PWJ10357.1"/>
    </source>
</evidence>
<dbReference type="EMBL" id="UETC01000009">
    <property type="protein sequence ID" value="SSA49352.1"/>
    <property type="molecule type" value="Genomic_DNA"/>
</dbReference>
<reference evidence="8 10" key="1">
    <citation type="submission" date="2016-10" db="EMBL/GenBank/DDBJ databases">
        <authorList>
            <person name="Cai Z."/>
        </authorList>
    </citation>
    <scope>NUCLEOTIDE SEQUENCE [LARGE SCALE GENOMIC DNA]</scope>
    <source>
        <strain evidence="8 10">DSM 25227</strain>
    </source>
</reference>
<dbReference type="EMBL" id="UETC01000006">
    <property type="protein sequence ID" value="SSA47454.1"/>
    <property type="molecule type" value="Genomic_DNA"/>
</dbReference>
<dbReference type="EMBL" id="QGDJ01000012">
    <property type="protein sequence ID" value="PWJ14378.1"/>
    <property type="molecule type" value="Genomic_DNA"/>
</dbReference>
<proteinExistence type="predicted"/>
<organism evidence="8 10">
    <name type="scientific">Jannaschia seohaensis</name>
    <dbReference type="NCBI Taxonomy" id="475081"/>
    <lineage>
        <taxon>Bacteria</taxon>
        <taxon>Pseudomonadati</taxon>
        <taxon>Pseudomonadota</taxon>
        <taxon>Alphaproteobacteria</taxon>
        <taxon>Rhodobacterales</taxon>
        <taxon>Roseobacteraceae</taxon>
        <taxon>Jannaschia</taxon>
    </lineage>
</organism>
<accession>A0A2Y9B9Q0</accession>
<dbReference type="Proteomes" id="UP000245839">
    <property type="component" value="Unassembled WGS sequence"/>
</dbReference>
<evidence type="ECO:0000313" key="5">
    <source>
        <dbReference type="EMBL" id="SSA47454.1"/>
    </source>
</evidence>
<evidence type="ECO:0000313" key="10">
    <source>
        <dbReference type="Proteomes" id="UP000251571"/>
    </source>
</evidence>
<gene>
    <name evidence="4" type="ORF">BCF38_1061</name>
    <name evidence="3" type="ORF">BCF38_109152</name>
    <name evidence="2" type="ORF">BCF38_1121</name>
    <name evidence="1" type="ORF">BCF38_12436</name>
    <name evidence="5" type="ORF">SAMN05421539_1061</name>
    <name evidence="6" type="ORF">SAMN05421539_109152</name>
    <name evidence="7" type="ORF">SAMN05421539_1121</name>
    <name evidence="8" type="ORF">SAMN05421539_12436</name>
</gene>
<keyword evidence="9" id="KW-1185">Reference proteome</keyword>
<sequence>AVFAHFNADFETQDDIRGQVGATLISGTPAYGADIHAQIRAEGLEDE</sequence>
<evidence type="ECO:0000313" key="3">
    <source>
        <dbReference type="EMBL" id="PWJ16267.1"/>
    </source>
</evidence>
<protein>
    <submittedName>
        <fullName evidence="8">Uncharacterized protein</fullName>
    </submittedName>
</protein>
<reference evidence="1 9" key="2">
    <citation type="submission" date="2018-03" db="EMBL/GenBank/DDBJ databases">
        <title>Genomic Encyclopedia of Archaeal and Bacterial Type Strains, Phase II (KMG-II): from individual species to whole genera.</title>
        <authorList>
            <person name="Goeker M."/>
        </authorList>
    </citation>
    <scope>NUCLEOTIDE SEQUENCE [LARGE SCALE GENOMIC DNA]</scope>
    <source>
        <strain evidence="1 9">DSM 25227</strain>
    </source>
</reference>
<evidence type="ECO:0000313" key="9">
    <source>
        <dbReference type="Proteomes" id="UP000245839"/>
    </source>
</evidence>
<dbReference type="EMBL" id="QGDJ01000006">
    <property type="protein sequence ID" value="PWJ17391.1"/>
    <property type="molecule type" value="Genomic_DNA"/>
</dbReference>
<evidence type="ECO:0000313" key="4">
    <source>
        <dbReference type="EMBL" id="PWJ17391.1"/>
    </source>
</evidence>
<evidence type="ECO:0000313" key="8">
    <source>
        <dbReference type="EMBL" id="SSA51757.1"/>
    </source>
</evidence>
<evidence type="ECO:0000313" key="6">
    <source>
        <dbReference type="EMBL" id="SSA49352.1"/>
    </source>
</evidence>
<name>A0A2Y9B9Q0_9RHOB</name>
<dbReference type="EMBL" id="UETC01000012">
    <property type="protein sequence ID" value="SSA50078.1"/>
    <property type="molecule type" value="Genomic_DNA"/>
</dbReference>
<dbReference type="Proteomes" id="UP000251571">
    <property type="component" value="Unassembled WGS sequence"/>
</dbReference>
<evidence type="ECO:0000313" key="7">
    <source>
        <dbReference type="EMBL" id="SSA50078.1"/>
    </source>
</evidence>
<dbReference type="AlphaFoldDB" id="A0A2Y9B9Q0"/>